<sequence>KLQININTKQKKSDSIQKNIIQNQEKVQTSFVNRIVKNNKFIRWANRLTLSPKYKILPAEKVRNLLRYNPKDYVFEYPTTWIPKNDIHPRAKELEDDFINWGKKLGFIKEEKDETMSREMSLDVYVGYSLADCDYKKILHFGKYAALWLFWDDFEVENYKEVSWSREMLSKYFTTRGEYNESSLYSYDGAFDDPRVTLDMLNINNASPICLAWIELFDEMAKERSEKWVKRIANEMKFWMFSSIEENKISKHPTLDQYLEIRKYTIGMIPCLSYIENIINFEIDPQILEHPILKKIRDITCILVALTNDAFSFWKDIHNNRVNSINAVARMNNVGYEEAFKIITIYHNELVQEFDELVNCLPDWGQETNYAIKKWLQCTREMVRGFAEFAAKANRYAKNKIVVEGNFVNFVLEFSLITIDNTKPCCVGHGSHINIYVIACERPKSVPDYVKRA</sequence>
<name>A0ACA9NNR5_9GLOM</name>
<feature type="non-terminal residue" evidence="1">
    <location>
        <position position="453"/>
    </location>
</feature>
<proteinExistence type="predicted"/>
<feature type="non-terminal residue" evidence="1">
    <location>
        <position position="1"/>
    </location>
</feature>
<reference evidence="1" key="1">
    <citation type="submission" date="2021-06" db="EMBL/GenBank/DDBJ databases">
        <authorList>
            <person name="Kallberg Y."/>
            <person name="Tangrot J."/>
            <person name="Rosling A."/>
        </authorList>
    </citation>
    <scope>NUCLEOTIDE SEQUENCE</scope>
    <source>
        <strain evidence="1">IL203A</strain>
    </source>
</reference>
<evidence type="ECO:0000313" key="1">
    <source>
        <dbReference type="EMBL" id="CAG8661605.1"/>
    </source>
</evidence>
<protein>
    <submittedName>
        <fullName evidence="1">14562_t:CDS:1</fullName>
    </submittedName>
</protein>
<keyword evidence="2" id="KW-1185">Reference proteome</keyword>
<accession>A0ACA9NNR5</accession>
<organism evidence="1 2">
    <name type="scientific">Dentiscutata heterogama</name>
    <dbReference type="NCBI Taxonomy" id="1316150"/>
    <lineage>
        <taxon>Eukaryota</taxon>
        <taxon>Fungi</taxon>
        <taxon>Fungi incertae sedis</taxon>
        <taxon>Mucoromycota</taxon>
        <taxon>Glomeromycotina</taxon>
        <taxon>Glomeromycetes</taxon>
        <taxon>Diversisporales</taxon>
        <taxon>Gigasporaceae</taxon>
        <taxon>Dentiscutata</taxon>
    </lineage>
</organism>
<comment type="caution">
    <text evidence="1">The sequence shown here is derived from an EMBL/GenBank/DDBJ whole genome shotgun (WGS) entry which is preliminary data.</text>
</comment>
<dbReference type="EMBL" id="CAJVPU010017778">
    <property type="protein sequence ID" value="CAG8661605.1"/>
    <property type="molecule type" value="Genomic_DNA"/>
</dbReference>
<gene>
    <name evidence="1" type="ORF">DHETER_LOCUS9777</name>
</gene>
<dbReference type="Proteomes" id="UP000789702">
    <property type="component" value="Unassembled WGS sequence"/>
</dbReference>
<evidence type="ECO:0000313" key="2">
    <source>
        <dbReference type="Proteomes" id="UP000789702"/>
    </source>
</evidence>